<dbReference type="Gene3D" id="3.30.450.20">
    <property type="entry name" value="PAS domain"/>
    <property type="match status" value="1"/>
</dbReference>
<dbReference type="OrthoDB" id="9814202at2"/>
<dbReference type="PROSITE" id="PS50883">
    <property type="entry name" value="EAL"/>
    <property type="match status" value="1"/>
</dbReference>
<dbReference type="InterPro" id="IPR029787">
    <property type="entry name" value="Nucleotide_cyclase"/>
</dbReference>
<dbReference type="CDD" id="cd00130">
    <property type="entry name" value="PAS"/>
    <property type="match status" value="1"/>
</dbReference>
<dbReference type="Pfam" id="PF00990">
    <property type="entry name" value="GGDEF"/>
    <property type="match status" value="1"/>
</dbReference>
<dbReference type="Pfam" id="PF00989">
    <property type="entry name" value="PAS"/>
    <property type="match status" value="1"/>
</dbReference>
<dbReference type="CDD" id="cd01949">
    <property type="entry name" value="GGDEF"/>
    <property type="match status" value="1"/>
</dbReference>
<feature type="domain" description="GGDEF" evidence="5">
    <location>
        <begin position="665"/>
        <end position="798"/>
    </location>
</feature>
<feature type="domain" description="PAS" evidence="2">
    <location>
        <begin position="402"/>
        <end position="431"/>
    </location>
</feature>
<organism evidence="6 7">
    <name type="scientific">Dethiosulfatarculus sandiegensis</name>
    <dbReference type="NCBI Taxonomy" id="1429043"/>
    <lineage>
        <taxon>Bacteria</taxon>
        <taxon>Pseudomonadati</taxon>
        <taxon>Thermodesulfobacteriota</taxon>
        <taxon>Desulfarculia</taxon>
        <taxon>Desulfarculales</taxon>
        <taxon>Desulfarculaceae</taxon>
        <taxon>Dethiosulfatarculus</taxon>
    </lineage>
</organism>
<dbReference type="SMART" id="SM00267">
    <property type="entry name" value="GGDEF"/>
    <property type="match status" value="1"/>
</dbReference>
<comment type="caution">
    <text evidence="6">The sequence shown here is derived from an EMBL/GenBank/DDBJ whole genome shotgun (WGS) entry which is preliminary data.</text>
</comment>
<dbReference type="PROSITE" id="PS50887">
    <property type="entry name" value="GGDEF"/>
    <property type="match status" value="1"/>
</dbReference>
<evidence type="ECO:0000313" key="6">
    <source>
        <dbReference type="EMBL" id="KIX10946.1"/>
    </source>
</evidence>
<dbReference type="GO" id="GO:0006355">
    <property type="term" value="P:regulation of DNA-templated transcription"/>
    <property type="evidence" value="ECO:0007669"/>
    <property type="project" value="InterPro"/>
</dbReference>
<keyword evidence="1" id="KW-0472">Membrane</keyword>
<dbReference type="Gene3D" id="6.10.340.10">
    <property type="match status" value="1"/>
</dbReference>
<sequence length="1065" mass="120181">MLNFYRRLDLSEKHLLVTLAFVIPLAVLAALMDLDFMYDLNIARQEKLGNAFLKSLAPLYQKAPLMHLALTKLDSKGAWPRNSVEAMESDLAVLPKALTRLEKDLWFIPKGREAKRQLGEDIRLLTDQWENIKAGERTPAALLVYMDRLRSMTGDLGDAALLFLDPAPDSNHLARIINQSLPEYVYLLCSLNQALSTWIMPGAKSSLAGQQWFFISNRLSKVAYSSVLKNSERLLRVDPHYYDRSPGLQREYKKALKEFVAQNLAFFKSLEQLQKRPEKEEIKGYLSAWIKAHAKAVRLMEVGSAELETLLDKKIEFYSFRRISGILSGALALGLALLLVFLVRRDLSNSFKALASYTHAVSKGNLTATPPVLHGSELISLAGDTSSMVEKLKNRLAFGQGILNSIETPFLVVDQKGRITFINHAMPRIFGDEKDLTRYRGRSLDKVWPSESKLNRMVQDCLESRSCTKYNRVELNTKSGQRVLSMTLSPLFDLDDRLIGASVSAFDLTDLLAKEKSLEQKNLEIGRLATFPRENPSPILSVDAKGESVCLNPATIRVLHDSPEDLPLFLPADHLEVVKNCLASGRGRENMETEYRNRVWSWIYNPLPELGLVHLYAYDITERKRMEEQLLYDAMHDYLTGLPNRAMLLERLNRALEEKTRHPEYGFAVLCVDLDRFKDVNDSLGHSLGDEVLKIMGRRIQKVLRPYDTLSRFGGDEFTVLLERLESAQEAVSVGELIHEEIARPIRIRGYELFASVSIGILLPDSRHNQAEVILRDADTAMYRAKALGKARSEVFEAKMHQKARNRLMVESELKLGLEDGQVIPYFQPLVDMKSGYIAGFEALARWRHPVHGILGPGYFIEIAEETGLINPLGLTMLEQACLAGRKWKALAQNKQGLLMSVNLSVRQFASPTLLEDIAEILAKTGYPPHLIKLEVTESGIMANAEASVKLLNSLANMGLKLSIDDFGTGYSSLSYLHRFPFDSLKVDQCFVGRMQEKEENKKIVQTIVGLAHDMAKEVIAEGIETKAQFEILRDMKCEYGQGFLFARPLPAKEAEDLLVQSPRW</sequence>
<dbReference type="PANTHER" id="PTHR44757:SF2">
    <property type="entry name" value="BIOFILM ARCHITECTURE MAINTENANCE PROTEIN MBAA"/>
    <property type="match status" value="1"/>
</dbReference>
<dbReference type="Pfam" id="PF00563">
    <property type="entry name" value="EAL"/>
    <property type="match status" value="1"/>
</dbReference>
<keyword evidence="1" id="KW-0812">Transmembrane</keyword>
<evidence type="ECO:0000313" key="7">
    <source>
        <dbReference type="Proteomes" id="UP000032233"/>
    </source>
</evidence>
<dbReference type="SUPFAM" id="SSF141868">
    <property type="entry name" value="EAL domain-like"/>
    <property type="match status" value="1"/>
</dbReference>
<dbReference type="PROSITE" id="PS50885">
    <property type="entry name" value="HAMP"/>
    <property type="match status" value="1"/>
</dbReference>
<protein>
    <submittedName>
        <fullName evidence="6">Diguanylate cyclase</fullName>
    </submittedName>
</protein>
<evidence type="ECO:0000259" key="3">
    <source>
        <dbReference type="PROSITE" id="PS50883"/>
    </source>
</evidence>
<name>A0A0D2J5I0_9BACT</name>
<dbReference type="SMART" id="SM00052">
    <property type="entry name" value="EAL"/>
    <property type="match status" value="1"/>
</dbReference>
<feature type="domain" description="EAL" evidence="3">
    <location>
        <begin position="807"/>
        <end position="1063"/>
    </location>
</feature>
<dbReference type="PANTHER" id="PTHR44757">
    <property type="entry name" value="DIGUANYLATE CYCLASE DGCP"/>
    <property type="match status" value="1"/>
</dbReference>
<dbReference type="PATRIC" id="fig|1429043.3.peg.5842"/>
<dbReference type="Proteomes" id="UP000032233">
    <property type="component" value="Unassembled WGS sequence"/>
</dbReference>
<keyword evidence="7" id="KW-1185">Reference proteome</keyword>
<evidence type="ECO:0000256" key="1">
    <source>
        <dbReference type="SAM" id="Phobius"/>
    </source>
</evidence>
<dbReference type="NCBIfam" id="TIGR00229">
    <property type="entry name" value="sensory_box"/>
    <property type="match status" value="1"/>
</dbReference>
<dbReference type="PROSITE" id="PS50112">
    <property type="entry name" value="PAS"/>
    <property type="match status" value="1"/>
</dbReference>
<dbReference type="InterPro" id="IPR000014">
    <property type="entry name" value="PAS"/>
</dbReference>
<keyword evidence="1" id="KW-1133">Transmembrane helix</keyword>
<dbReference type="InterPro" id="IPR035965">
    <property type="entry name" value="PAS-like_dom_sf"/>
</dbReference>
<dbReference type="InterPro" id="IPR000160">
    <property type="entry name" value="GGDEF_dom"/>
</dbReference>
<dbReference type="InterPro" id="IPR013767">
    <property type="entry name" value="PAS_fold"/>
</dbReference>
<dbReference type="InterPro" id="IPR001633">
    <property type="entry name" value="EAL_dom"/>
</dbReference>
<dbReference type="InterPro" id="IPR043128">
    <property type="entry name" value="Rev_trsase/Diguanyl_cyclase"/>
</dbReference>
<dbReference type="InterPro" id="IPR035919">
    <property type="entry name" value="EAL_sf"/>
</dbReference>
<dbReference type="InterPro" id="IPR052155">
    <property type="entry name" value="Biofilm_reg_signaling"/>
</dbReference>
<dbReference type="EMBL" id="AZAC01000078">
    <property type="protein sequence ID" value="KIX10946.1"/>
    <property type="molecule type" value="Genomic_DNA"/>
</dbReference>
<dbReference type="NCBIfam" id="TIGR00254">
    <property type="entry name" value="GGDEF"/>
    <property type="match status" value="1"/>
</dbReference>
<dbReference type="STRING" id="1429043.X474_27505"/>
<dbReference type="GO" id="GO:0007165">
    <property type="term" value="P:signal transduction"/>
    <property type="evidence" value="ECO:0007669"/>
    <property type="project" value="InterPro"/>
</dbReference>
<feature type="domain" description="HAMP" evidence="4">
    <location>
        <begin position="345"/>
        <end position="397"/>
    </location>
</feature>
<evidence type="ECO:0000259" key="2">
    <source>
        <dbReference type="PROSITE" id="PS50112"/>
    </source>
</evidence>
<dbReference type="RefSeq" id="WP_052515622.1">
    <property type="nucleotide sequence ID" value="NZ_AZAC01000078.1"/>
</dbReference>
<dbReference type="Gene3D" id="3.30.70.270">
    <property type="match status" value="1"/>
</dbReference>
<dbReference type="Gene3D" id="3.20.20.450">
    <property type="entry name" value="EAL domain"/>
    <property type="match status" value="1"/>
</dbReference>
<dbReference type="SUPFAM" id="SSF55785">
    <property type="entry name" value="PYP-like sensor domain (PAS domain)"/>
    <property type="match status" value="2"/>
</dbReference>
<proteinExistence type="predicted"/>
<feature type="transmembrane region" description="Helical" evidence="1">
    <location>
        <begin position="15"/>
        <end position="38"/>
    </location>
</feature>
<gene>
    <name evidence="6" type="ORF">X474_27505</name>
</gene>
<dbReference type="SUPFAM" id="SSF55073">
    <property type="entry name" value="Nucleotide cyclase"/>
    <property type="match status" value="1"/>
</dbReference>
<dbReference type="GO" id="GO:0016020">
    <property type="term" value="C:membrane"/>
    <property type="evidence" value="ECO:0007669"/>
    <property type="project" value="InterPro"/>
</dbReference>
<dbReference type="AlphaFoldDB" id="A0A0D2J5I0"/>
<dbReference type="InParanoid" id="A0A0D2J5I0"/>
<evidence type="ECO:0000259" key="4">
    <source>
        <dbReference type="PROSITE" id="PS50885"/>
    </source>
</evidence>
<dbReference type="InterPro" id="IPR003660">
    <property type="entry name" value="HAMP_dom"/>
</dbReference>
<reference evidence="6 7" key="1">
    <citation type="submission" date="2013-11" db="EMBL/GenBank/DDBJ databases">
        <title>Metagenomic analysis of a methanogenic consortium involved in long chain n-alkane degradation.</title>
        <authorList>
            <person name="Davidova I.A."/>
            <person name="Callaghan A.V."/>
            <person name="Wawrik B."/>
            <person name="Pruitt S."/>
            <person name="Marks C."/>
            <person name="Duncan K.E."/>
            <person name="Suflita J.M."/>
        </authorList>
    </citation>
    <scope>NUCLEOTIDE SEQUENCE [LARGE SCALE GENOMIC DNA]</scope>
    <source>
        <strain evidence="6 7">SPR</strain>
    </source>
</reference>
<feature type="transmembrane region" description="Helical" evidence="1">
    <location>
        <begin position="323"/>
        <end position="343"/>
    </location>
</feature>
<dbReference type="SMART" id="SM00091">
    <property type="entry name" value="PAS"/>
    <property type="match status" value="1"/>
</dbReference>
<dbReference type="CDD" id="cd01948">
    <property type="entry name" value="EAL"/>
    <property type="match status" value="1"/>
</dbReference>
<accession>A0A0D2J5I0</accession>
<evidence type="ECO:0000259" key="5">
    <source>
        <dbReference type="PROSITE" id="PS50887"/>
    </source>
</evidence>